<proteinExistence type="inferred from homology"/>
<gene>
    <name evidence="13" type="ORF">Sangu_0979900</name>
</gene>
<dbReference type="PROSITE" id="PS00086">
    <property type="entry name" value="CYTOCHROME_P450"/>
    <property type="match status" value="1"/>
</dbReference>
<organism evidence="13">
    <name type="scientific">Sesamum angustifolium</name>
    <dbReference type="NCBI Taxonomy" id="2727405"/>
    <lineage>
        <taxon>Eukaryota</taxon>
        <taxon>Viridiplantae</taxon>
        <taxon>Streptophyta</taxon>
        <taxon>Embryophyta</taxon>
        <taxon>Tracheophyta</taxon>
        <taxon>Spermatophyta</taxon>
        <taxon>Magnoliopsida</taxon>
        <taxon>eudicotyledons</taxon>
        <taxon>Gunneridae</taxon>
        <taxon>Pentapetalae</taxon>
        <taxon>asterids</taxon>
        <taxon>lamiids</taxon>
        <taxon>Lamiales</taxon>
        <taxon>Pedaliaceae</taxon>
        <taxon>Sesamum</taxon>
    </lineage>
</organism>
<dbReference type="InterPro" id="IPR002401">
    <property type="entry name" value="Cyt_P450_E_grp-I"/>
</dbReference>
<evidence type="ECO:0000256" key="3">
    <source>
        <dbReference type="ARBA" id="ARBA00022617"/>
    </source>
</evidence>
<comment type="subcellular location">
    <subcellularLocation>
        <location evidence="1">Membrane</location>
        <topology evidence="1">Single-pass membrane protein</topology>
    </subcellularLocation>
</comment>
<dbReference type="Gene3D" id="1.10.630.10">
    <property type="entry name" value="Cytochrome P450"/>
    <property type="match status" value="1"/>
</dbReference>
<keyword evidence="5 11" id="KW-0479">Metal-binding</keyword>
<dbReference type="InterPro" id="IPR001128">
    <property type="entry name" value="Cyt_P450"/>
</dbReference>
<sequence>MEFKPERFSEGVAKAQKRQGLFFPFGWGPRICIGQMFAMMEVKVVLAMILQRFSFELSPSYAHAPQRGGGVQPQHGAHCSAQASRVLNHCFYKFGMK</sequence>
<keyword evidence="9 12" id="KW-0503">Monooxygenase</keyword>
<dbReference type="AlphaFoldDB" id="A0AAW2PEV3"/>
<accession>A0AAW2PEV3</accession>
<keyword evidence="7 12" id="KW-0560">Oxidoreductase</keyword>
<dbReference type="EMBL" id="JACGWK010000005">
    <property type="protein sequence ID" value="KAL0353986.1"/>
    <property type="molecule type" value="Genomic_DNA"/>
</dbReference>
<dbReference type="GO" id="GO:0004497">
    <property type="term" value="F:monooxygenase activity"/>
    <property type="evidence" value="ECO:0007669"/>
    <property type="project" value="UniProtKB-KW"/>
</dbReference>
<comment type="similarity">
    <text evidence="2 12">Belongs to the cytochrome P450 family.</text>
</comment>
<evidence type="ECO:0000256" key="6">
    <source>
        <dbReference type="ARBA" id="ARBA00022989"/>
    </source>
</evidence>
<dbReference type="InterPro" id="IPR036396">
    <property type="entry name" value="Cyt_P450_sf"/>
</dbReference>
<keyword evidence="4" id="KW-0812">Transmembrane</keyword>
<dbReference type="SUPFAM" id="SSF48264">
    <property type="entry name" value="Cytochrome P450"/>
    <property type="match status" value="1"/>
</dbReference>
<evidence type="ECO:0000256" key="5">
    <source>
        <dbReference type="ARBA" id="ARBA00022723"/>
    </source>
</evidence>
<name>A0AAW2PEV3_9LAMI</name>
<evidence type="ECO:0000256" key="7">
    <source>
        <dbReference type="ARBA" id="ARBA00023002"/>
    </source>
</evidence>
<evidence type="ECO:0000256" key="10">
    <source>
        <dbReference type="ARBA" id="ARBA00023136"/>
    </source>
</evidence>
<protein>
    <submittedName>
        <fullName evidence="13">Cytochrome</fullName>
    </submittedName>
</protein>
<dbReference type="InterPro" id="IPR050665">
    <property type="entry name" value="Cytochrome_P450_Monooxygen"/>
</dbReference>
<comment type="cofactor">
    <cofactor evidence="11">
        <name>heme</name>
        <dbReference type="ChEBI" id="CHEBI:30413"/>
    </cofactor>
</comment>
<dbReference type="GO" id="GO:0020037">
    <property type="term" value="F:heme binding"/>
    <property type="evidence" value="ECO:0007669"/>
    <property type="project" value="InterPro"/>
</dbReference>
<keyword evidence="8 11" id="KW-0408">Iron</keyword>
<dbReference type="PANTHER" id="PTHR24282">
    <property type="entry name" value="CYTOCHROME P450 FAMILY MEMBER"/>
    <property type="match status" value="1"/>
</dbReference>
<evidence type="ECO:0000256" key="11">
    <source>
        <dbReference type="PIRSR" id="PIRSR602401-1"/>
    </source>
</evidence>
<keyword evidence="3 11" id="KW-0349">Heme</keyword>
<dbReference type="Pfam" id="PF00067">
    <property type="entry name" value="p450"/>
    <property type="match status" value="1"/>
</dbReference>
<evidence type="ECO:0000256" key="1">
    <source>
        <dbReference type="ARBA" id="ARBA00004167"/>
    </source>
</evidence>
<dbReference type="InterPro" id="IPR017972">
    <property type="entry name" value="Cyt_P450_CS"/>
</dbReference>
<evidence type="ECO:0000256" key="4">
    <source>
        <dbReference type="ARBA" id="ARBA00022692"/>
    </source>
</evidence>
<evidence type="ECO:0000256" key="9">
    <source>
        <dbReference type="ARBA" id="ARBA00023033"/>
    </source>
</evidence>
<evidence type="ECO:0000256" key="12">
    <source>
        <dbReference type="RuleBase" id="RU000461"/>
    </source>
</evidence>
<reference evidence="13" key="1">
    <citation type="submission" date="2020-06" db="EMBL/GenBank/DDBJ databases">
        <authorList>
            <person name="Li T."/>
            <person name="Hu X."/>
            <person name="Zhang T."/>
            <person name="Song X."/>
            <person name="Zhang H."/>
            <person name="Dai N."/>
            <person name="Sheng W."/>
            <person name="Hou X."/>
            <person name="Wei L."/>
        </authorList>
    </citation>
    <scope>NUCLEOTIDE SEQUENCE</scope>
    <source>
        <strain evidence="13">G01</strain>
        <tissue evidence="13">Leaf</tissue>
    </source>
</reference>
<dbReference type="PRINTS" id="PR00463">
    <property type="entry name" value="EP450I"/>
</dbReference>
<keyword evidence="6" id="KW-1133">Transmembrane helix</keyword>
<evidence type="ECO:0000256" key="2">
    <source>
        <dbReference type="ARBA" id="ARBA00010617"/>
    </source>
</evidence>
<dbReference type="GO" id="GO:0016705">
    <property type="term" value="F:oxidoreductase activity, acting on paired donors, with incorporation or reduction of molecular oxygen"/>
    <property type="evidence" value="ECO:0007669"/>
    <property type="project" value="InterPro"/>
</dbReference>
<feature type="binding site" description="axial binding residue" evidence="11">
    <location>
        <position position="32"/>
    </location>
    <ligand>
        <name>heme</name>
        <dbReference type="ChEBI" id="CHEBI:30413"/>
    </ligand>
    <ligandPart>
        <name>Fe</name>
        <dbReference type="ChEBI" id="CHEBI:18248"/>
    </ligandPart>
</feature>
<dbReference type="GO" id="GO:0005506">
    <property type="term" value="F:iron ion binding"/>
    <property type="evidence" value="ECO:0007669"/>
    <property type="project" value="InterPro"/>
</dbReference>
<comment type="caution">
    <text evidence="13">The sequence shown here is derived from an EMBL/GenBank/DDBJ whole genome shotgun (WGS) entry which is preliminary data.</text>
</comment>
<dbReference type="PANTHER" id="PTHR24282:SF273">
    <property type="entry name" value="CYTOCHROME P450 CYP72A219-LIKE"/>
    <property type="match status" value="1"/>
</dbReference>
<evidence type="ECO:0000313" key="13">
    <source>
        <dbReference type="EMBL" id="KAL0353986.1"/>
    </source>
</evidence>
<reference evidence="13" key="2">
    <citation type="journal article" date="2024" name="Plant">
        <title>Genomic evolution and insights into agronomic trait innovations of Sesamum species.</title>
        <authorList>
            <person name="Miao H."/>
            <person name="Wang L."/>
            <person name="Qu L."/>
            <person name="Liu H."/>
            <person name="Sun Y."/>
            <person name="Le M."/>
            <person name="Wang Q."/>
            <person name="Wei S."/>
            <person name="Zheng Y."/>
            <person name="Lin W."/>
            <person name="Duan Y."/>
            <person name="Cao H."/>
            <person name="Xiong S."/>
            <person name="Wang X."/>
            <person name="Wei L."/>
            <person name="Li C."/>
            <person name="Ma Q."/>
            <person name="Ju M."/>
            <person name="Zhao R."/>
            <person name="Li G."/>
            <person name="Mu C."/>
            <person name="Tian Q."/>
            <person name="Mei H."/>
            <person name="Zhang T."/>
            <person name="Gao T."/>
            <person name="Zhang H."/>
        </authorList>
    </citation>
    <scope>NUCLEOTIDE SEQUENCE</scope>
    <source>
        <strain evidence="13">G01</strain>
    </source>
</reference>
<keyword evidence="10" id="KW-0472">Membrane</keyword>
<evidence type="ECO:0000256" key="8">
    <source>
        <dbReference type="ARBA" id="ARBA00023004"/>
    </source>
</evidence>
<dbReference type="GO" id="GO:0016020">
    <property type="term" value="C:membrane"/>
    <property type="evidence" value="ECO:0007669"/>
    <property type="project" value="UniProtKB-SubCell"/>
</dbReference>